<feature type="transmembrane region" description="Helical" evidence="6">
    <location>
        <begin position="286"/>
        <end position="306"/>
    </location>
</feature>
<name>A0A9D1WGQ9_9FIRM</name>
<organism evidence="8 9">
    <name type="scientific">Candidatus Blautia gallistercoris</name>
    <dbReference type="NCBI Taxonomy" id="2838490"/>
    <lineage>
        <taxon>Bacteria</taxon>
        <taxon>Bacillati</taxon>
        <taxon>Bacillota</taxon>
        <taxon>Clostridia</taxon>
        <taxon>Lachnospirales</taxon>
        <taxon>Lachnospiraceae</taxon>
        <taxon>Blautia</taxon>
    </lineage>
</organism>
<evidence type="ECO:0000256" key="2">
    <source>
        <dbReference type="ARBA" id="ARBA00022475"/>
    </source>
</evidence>
<evidence type="ECO:0000259" key="7">
    <source>
        <dbReference type="Pfam" id="PF02687"/>
    </source>
</evidence>
<feature type="transmembrane region" description="Helical" evidence="6">
    <location>
        <begin position="665"/>
        <end position="686"/>
    </location>
</feature>
<evidence type="ECO:0000256" key="6">
    <source>
        <dbReference type="SAM" id="Phobius"/>
    </source>
</evidence>
<feature type="transmembrane region" description="Helical" evidence="6">
    <location>
        <begin position="60"/>
        <end position="81"/>
    </location>
</feature>
<keyword evidence="3 6" id="KW-0812">Transmembrane</keyword>
<dbReference type="GO" id="GO:0005886">
    <property type="term" value="C:plasma membrane"/>
    <property type="evidence" value="ECO:0007669"/>
    <property type="project" value="UniProtKB-SubCell"/>
</dbReference>
<dbReference type="InterPro" id="IPR003838">
    <property type="entry name" value="ABC3_permease_C"/>
</dbReference>
<evidence type="ECO:0000256" key="1">
    <source>
        <dbReference type="ARBA" id="ARBA00004651"/>
    </source>
</evidence>
<reference evidence="8" key="1">
    <citation type="journal article" date="2021" name="PeerJ">
        <title>Extensive microbial diversity within the chicken gut microbiome revealed by metagenomics and culture.</title>
        <authorList>
            <person name="Gilroy R."/>
            <person name="Ravi A."/>
            <person name="Getino M."/>
            <person name="Pursley I."/>
            <person name="Horton D.L."/>
            <person name="Alikhan N.F."/>
            <person name="Baker D."/>
            <person name="Gharbi K."/>
            <person name="Hall N."/>
            <person name="Watson M."/>
            <person name="Adriaenssens E.M."/>
            <person name="Foster-Nyarko E."/>
            <person name="Jarju S."/>
            <person name="Secka A."/>
            <person name="Antonio M."/>
            <person name="Oren A."/>
            <person name="Chaudhuri R.R."/>
            <person name="La Ragione R."/>
            <person name="Hildebrand F."/>
            <person name="Pallen M.J."/>
        </authorList>
    </citation>
    <scope>NUCLEOTIDE SEQUENCE</scope>
    <source>
        <strain evidence="8">ChiSjej1B19-8411</strain>
    </source>
</reference>
<evidence type="ECO:0000256" key="5">
    <source>
        <dbReference type="ARBA" id="ARBA00023136"/>
    </source>
</evidence>
<evidence type="ECO:0000256" key="4">
    <source>
        <dbReference type="ARBA" id="ARBA00022989"/>
    </source>
</evidence>
<dbReference type="PANTHER" id="PTHR46795">
    <property type="entry name" value="ABC TRANSPORTER PERMEASE-RELATED-RELATED"/>
    <property type="match status" value="1"/>
</dbReference>
<proteinExistence type="predicted"/>
<dbReference type="InterPro" id="IPR052536">
    <property type="entry name" value="ABC-4_Integral_Memb_Prot"/>
</dbReference>
<protein>
    <submittedName>
        <fullName evidence="8">FtsX-like permease family protein</fullName>
    </submittedName>
</protein>
<gene>
    <name evidence="8" type="ORF">IAA45_03990</name>
</gene>
<keyword evidence="2" id="KW-1003">Cell membrane</keyword>
<reference evidence="8" key="2">
    <citation type="submission" date="2021-04" db="EMBL/GenBank/DDBJ databases">
        <authorList>
            <person name="Gilroy R."/>
        </authorList>
    </citation>
    <scope>NUCLEOTIDE SEQUENCE</scope>
    <source>
        <strain evidence="8">ChiSjej1B19-8411</strain>
    </source>
</reference>
<feature type="transmembrane region" description="Helical" evidence="6">
    <location>
        <begin position="633"/>
        <end position="653"/>
    </location>
</feature>
<evidence type="ECO:0000256" key="3">
    <source>
        <dbReference type="ARBA" id="ARBA00022692"/>
    </source>
</evidence>
<dbReference type="Pfam" id="PF02687">
    <property type="entry name" value="FtsX"/>
    <property type="match status" value="1"/>
</dbReference>
<feature type="transmembrane region" description="Helical" evidence="6">
    <location>
        <begin position="233"/>
        <end position="255"/>
    </location>
</feature>
<feature type="transmembrane region" description="Helical" evidence="6">
    <location>
        <begin position="572"/>
        <end position="596"/>
    </location>
</feature>
<accession>A0A9D1WGQ9</accession>
<keyword evidence="5 6" id="KW-0472">Membrane</keyword>
<evidence type="ECO:0000313" key="8">
    <source>
        <dbReference type="EMBL" id="HIX58861.1"/>
    </source>
</evidence>
<comment type="subcellular location">
    <subcellularLocation>
        <location evidence="1">Cell membrane</location>
        <topology evidence="1">Multi-pass membrane protein</topology>
    </subcellularLocation>
</comment>
<feature type="transmembrane region" description="Helical" evidence="6">
    <location>
        <begin position="151"/>
        <end position="176"/>
    </location>
</feature>
<evidence type="ECO:0000313" key="9">
    <source>
        <dbReference type="Proteomes" id="UP000886817"/>
    </source>
</evidence>
<feature type="transmembrane region" description="Helical" evidence="6">
    <location>
        <begin position="109"/>
        <end position="131"/>
    </location>
</feature>
<dbReference type="Proteomes" id="UP000886817">
    <property type="component" value="Unassembled WGS sequence"/>
</dbReference>
<feature type="domain" description="ABC3 transporter permease C-terminal" evidence="7">
    <location>
        <begin position="60"/>
        <end position="180"/>
    </location>
</feature>
<dbReference type="EMBL" id="DXEX01000092">
    <property type="protein sequence ID" value="HIX58861.1"/>
    <property type="molecule type" value="Genomic_DNA"/>
</dbReference>
<feature type="transmembrane region" description="Helical" evidence="6">
    <location>
        <begin position="197"/>
        <end position="227"/>
    </location>
</feature>
<keyword evidence="4 6" id="KW-1133">Transmembrane helix</keyword>
<comment type="caution">
    <text evidence="8">The sequence shown here is derived from an EMBL/GenBank/DDBJ whole genome shotgun (WGS) entry which is preliminary data.</text>
</comment>
<feature type="transmembrane region" description="Helical" evidence="6">
    <location>
        <begin position="20"/>
        <end position="40"/>
    </location>
</feature>
<dbReference type="AlphaFoldDB" id="A0A9D1WGQ9"/>
<sequence length="701" mass="78705">MTMNKIFAKLREKNKGQYRMLAFCIFLSVLLISSFALMYLGPTVQDFIQEGGDTSKMAMLLMGATAVGCSIFTLYASMLFFRYKSREYGIFLALGESKKQLKKLLFKELALVTAGAAAAGLIAAIPASWLIWKLFEIFLVSTREMQYRFGITGFLVGIGFAVILALLLGIAARRFVKRSNIMDILRTQHQPEMVKKIPGWTFPLGIVLIPLGILLALGIPQIFVYVLGLGAPAIVNLFYLLSVVGIYLVLLNIVAKTGSVKNRKKFYKNMVSVSLMRFSARSTTRNMCVIVLLLFASMFACFYGMLYTNSTGYRDQGNSKGFAMHYPIEEEQITEEDIRSAAEEYQMQVEDYAQAEAANLVISYTHTDYTDDGKYVTLNQDDAKNALFFSASAYETLTGRNAEIPQGSYCTLTTTNYQENIWYFLDGVYSVLNPDTNTRQDLSFAGTLEYDNLANMSDPYAYVLNDSDYNTLTQGLSASWMEQVVLFNVADPSNSYDFAQALYAQYVEHASDLSDHVGYYDRWEEIQAQNAGETYMYGDPVNISLDNTQLRGNWRYAPDFLILTQQDVLQLYSVYILLCLYIFIITLAAASVMTYVRGISVAADNRDVFLSLQKLGADAGYQRRVLNSQLSKIFTYPGILGCGVGLLFSVIICGTNDHRYTPDELMNLGILLGISLLVLVFLYLMYRKVKKQAETIVGIHE</sequence>
<dbReference type="PANTHER" id="PTHR46795:SF3">
    <property type="entry name" value="ABC TRANSPORTER PERMEASE"/>
    <property type="match status" value="1"/>
</dbReference>